<accession>A0A3N4KZZ3</accession>
<evidence type="ECO:0000256" key="4">
    <source>
        <dbReference type="SAM" id="MobiDB-lite"/>
    </source>
</evidence>
<dbReference type="InterPro" id="IPR036770">
    <property type="entry name" value="Ankyrin_rpt-contain_sf"/>
</dbReference>
<protein>
    <submittedName>
        <fullName evidence="5">Ankyrin</fullName>
    </submittedName>
</protein>
<dbReference type="PANTHER" id="PTHR24171">
    <property type="entry name" value="ANKYRIN REPEAT DOMAIN-CONTAINING PROTEIN 39-RELATED"/>
    <property type="match status" value="1"/>
</dbReference>
<dbReference type="FunCoup" id="A0A3N4KZZ3">
    <property type="interactions" value="175"/>
</dbReference>
<keyword evidence="2 3" id="KW-0040">ANK repeat</keyword>
<organism evidence="5 6">
    <name type="scientific">Morchella conica CCBAS932</name>
    <dbReference type="NCBI Taxonomy" id="1392247"/>
    <lineage>
        <taxon>Eukaryota</taxon>
        <taxon>Fungi</taxon>
        <taxon>Dikarya</taxon>
        <taxon>Ascomycota</taxon>
        <taxon>Pezizomycotina</taxon>
        <taxon>Pezizomycetes</taxon>
        <taxon>Pezizales</taxon>
        <taxon>Morchellaceae</taxon>
        <taxon>Morchella</taxon>
    </lineage>
</organism>
<dbReference type="AlphaFoldDB" id="A0A3N4KZZ3"/>
<dbReference type="OrthoDB" id="19174at2759"/>
<dbReference type="EMBL" id="ML119115">
    <property type="protein sequence ID" value="RPB14969.1"/>
    <property type="molecule type" value="Genomic_DNA"/>
</dbReference>
<dbReference type="InParanoid" id="A0A3N4KZZ3"/>
<reference evidence="5 6" key="1">
    <citation type="journal article" date="2018" name="Nat. Ecol. Evol.">
        <title>Pezizomycetes genomes reveal the molecular basis of ectomycorrhizal truffle lifestyle.</title>
        <authorList>
            <person name="Murat C."/>
            <person name="Payen T."/>
            <person name="Noel B."/>
            <person name="Kuo A."/>
            <person name="Morin E."/>
            <person name="Chen J."/>
            <person name="Kohler A."/>
            <person name="Krizsan K."/>
            <person name="Balestrini R."/>
            <person name="Da Silva C."/>
            <person name="Montanini B."/>
            <person name="Hainaut M."/>
            <person name="Levati E."/>
            <person name="Barry K.W."/>
            <person name="Belfiori B."/>
            <person name="Cichocki N."/>
            <person name="Clum A."/>
            <person name="Dockter R.B."/>
            <person name="Fauchery L."/>
            <person name="Guy J."/>
            <person name="Iotti M."/>
            <person name="Le Tacon F."/>
            <person name="Lindquist E.A."/>
            <person name="Lipzen A."/>
            <person name="Malagnac F."/>
            <person name="Mello A."/>
            <person name="Molinier V."/>
            <person name="Miyauchi S."/>
            <person name="Poulain J."/>
            <person name="Riccioni C."/>
            <person name="Rubini A."/>
            <person name="Sitrit Y."/>
            <person name="Splivallo R."/>
            <person name="Traeger S."/>
            <person name="Wang M."/>
            <person name="Zifcakova L."/>
            <person name="Wipf D."/>
            <person name="Zambonelli A."/>
            <person name="Paolocci F."/>
            <person name="Nowrousian M."/>
            <person name="Ottonello S."/>
            <person name="Baldrian P."/>
            <person name="Spatafora J.W."/>
            <person name="Henrissat B."/>
            <person name="Nagy L.G."/>
            <person name="Aury J.M."/>
            <person name="Wincker P."/>
            <person name="Grigoriev I.V."/>
            <person name="Bonfante P."/>
            <person name="Martin F.M."/>
        </authorList>
    </citation>
    <scope>NUCLEOTIDE SEQUENCE [LARGE SCALE GENOMIC DNA]</scope>
    <source>
        <strain evidence="5 6">CCBAS932</strain>
    </source>
</reference>
<dbReference type="PROSITE" id="PS50088">
    <property type="entry name" value="ANK_REPEAT"/>
    <property type="match status" value="1"/>
</dbReference>
<dbReference type="STRING" id="1392247.A0A3N4KZZ3"/>
<feature type="repeat" description="ANK" evidence="3">
    <location>
        <begin position="35"/>
        <end position="68"/>
    </location>
</feature>
<feature type="compositionally biased region" description="Basic and acidic residues" evidence="4">
    <location>
        <begin position="192"/>
        <end position="210"/>
    </location>
</feature>
<feature type="region of interest" description="Disordered" evidence="4">
    <location>
        <begin position="190"/>
        <end position="210"/>
    </location>
</feature>
<proteinExistence type="predicted"/>
<dbReference type="Pfam" id="PF12796">
    <property type="entry name" value="Ank_2"/>
    <property type="match status" value="1"/>
</dbReference>
<keyword evidence="1" id="KW-0677">Repeat</keyword>
<dbReference type="PROSITE" id="PS50297">
    <property type="entry name" value="ANK_REP_REGION"/>
    <property type="match status" value="1"/>
</dbReference>
<name>A0A3N4KZZ3_9PEZI</name>
<evidence type="ECO:0000256" key="2">
    <source>
        <dbReference type="ARBA" id="ARBA00023043"/>
    </source>
</evidence>
<evidence type="ECO:0000313" key="5">
    <source>
        <dbReference type="EMBL" id="RPB14969.1"/>
    </source>
</evidence>
<dbReference type="Gene3D" id="1.25.40.20">
    <property type="entry name" value="Ankyrin repeat-containing domain"/>
    <property type="match status" value="1"/>
</dbReference>
<gene>
    <name evidence="5" type="ORF">P167DRAFT_533560</name>
</gene>
<dbReference type="Proteomes" id="UP000277580">
    <property type="component" value="Unassembled WGS sequence"/>
</dbReference>
<sequence length="210" mass="22680">MPSANIWIAASDGDIVSVGRFLAQDPTAVNAHDENGYTPIHAAVSYGHISLLKSLIRTHGGNVNVEDHDGDTPLFAAETVEVAKVLVEELGANVDHTNSSGMTAADSIEEDGSFPLVAAYLRDREPSDPAIPKPPPGVSVNLSAEEDVNESLPPVDEALRQRIQEMASRPNFESEETQRELRELITQAVQEHVIEPDAARNTRQRQDGAS</sequence>
<dbReference type="InterPro" id="IPR002110">
    <property type="entry name" value="Ankyrin_rpt"/>
</dbReference>
<evidence type="ECO:0000256" key="3">
    <source>
        <dbReference type="PROSITE-ProRule" id="PRU00023"/>
    </source>
</evidence>
<keyword evidence="6" id="KW-1185">Reference proteome</keyword>
<dbReference type="SMART" id="SM00248">
    <property type="entry name" value="ANK"/>
    <property type="match status" value="2"/>
</dbReference>
<dbReference type="SUPFAM" id="SSF48403">
    <property type="entry name" value="Ankyrin repeat"/>
    <property type="match status" value="1"/>
</dbReference>
<evidence type="ECO:0000313" key="6">
    <source>
        <dbReference type="Proteomes" id="UP000277580"/>
    </source>
</evidence>
<evidence type="ECO:0000256" key="1">
    <source>
        <dbReference type="ARBA" id="ARBA00022737"/>
    </source>
</evidence>